<keyword evidence="8" id="KW-0443">Lipid metabolism</keyword>
<dbReference type="GeneID" id="28900156"/>
<dbReference type="PANTHER" id="PTHR43245">
    <property type="entry name" value="BIFUNCTIONAL POLYMYXIN RESISTANCE PROTEIN ARNA"/>
    <property type="match status" value="1"/>
</dbReference>
<accession>A0A165HML4</accession>
<evidence type="ECO:0000313" key="19">
    <source>
        <dbReference type="Proteomes" id="UP000076632"/>
    </source>
</evidence>
<keyword evidence="7" id="KW-0520">NAD</keyword>
<evidence type="ECO:0000256" key="12">
    <source>
        <dbReference type="ARBA" id="ARBA00067985"/>
    </source>
</evidence>
<comment type="subcellular location">
    <subcellularLocation>
        <location evidence="1">Endoplasmic reticulum membrane</location>
        <topology evidence="1">Peripheral membrane protein</topology>
    </subcellularLocation>
</comment>
<evidence type="ECO:0000256" key="1">
    <source>
        <dbReference type="ARBA" id="ARBA00004406"/>
    </source>
</evidence>
<evidence type="ECO:0000256" key="10">
    <source>
        <dbReference type="ARBA" id="ARBA00046995"/>
    </source>
</evidence>
<keyword evidence="19" id="KW-1185">Reference proteome</keyword>
<dbReference type="InParanoid" id="A0A165HML4"/>
<dbReference type="RefSeq" id="XP_018189295.1">
    <property type="nucleotide sequence ID" value="XM_018335019.1"/>
</dbReference>
<evidence type="ECO:0000256" key="15">
    <source>
        <dbReference type="ARBA" id="ARBA00081452"/>
    </source>
</evidence>
<evidence type="ECO:0000256" key="7">
    <source>
        <dbReference type="ARBA" id="ARBA00023027"/>
    </source>
</evidence>
<keyword evidence="9" id="KW-0472">Membrane</keyword>
<dbReference type="SUPFAM" id="SSF51735">
    <property type="entry name" value="NAD(P)-binding Rossmann-fold domains"/>
    <property type="match status" value="1"/>
</dbReference>
<evidence type="ECO:0000256" key="4">
    <source>
        <dbReference type="ARBA" id="ARBA00022824"/>
    </source>
</evidence>
<dbReference type="PROSITE" id="PS51257">
    <property type="entry name" value="PROKAR_LIPOPROTEIN"/>
    <property type="match status" value="1"/>
</dbReference>
<comment type="subunit">
    <text evidence="10">Heterotetramer of ERG25, ERG26, ERG27 and ERG28. ERG28 acts as a scaffold to tether ERG27 and other 4,4-demethylation-related enzymes, forming a demethylation enzyme complex, in the endoplasmic reticulum.</text>
</comment>
<evidence type="ECO:0000256" key="16">
    <source>
        <dbReference type="ARBA" id="ARBA00082106"/>
    </source>
</evidence>
<evidence type="ECO:0000259" key="17">
    <source>
        <dbReference type="Pfam" id="PF01073"/>
    </source>
</evidence>
<dbReference type="STRING" id="1328760.A0A165HML4"/>
<dbReference type="InterPro" id="IPR002225">
    <property type="entry name" value="3Beta_OHSteriod_DH/Estase"/>
</dbReference>
<dbReference type="GO" id="GO:0000252">
    <property type="term" value="F:3-beta-hydroxysteroid dehydrogenase [NAD(P)+]/C4-decarboxylase activity"/>
    <property type="evidence" value="ECO:0007669"/>
    <property type="project" value="UniProtKB-ARBA"/>
</dbReference>
<dbReference type="FunCoup" id="A0A165HML4">
    <property type="interactions" value="390"/>
</dbReference>
<sequence>MATSSRPNLGNTVVVGGCGFVGSHIVSMLKEKYEANVSVLDLRTTRNRHEGVAYYDCNITSIEEVRSVLDKVKPAVIIHTASPNLIEHRKDLMYSVNVKGTKNLIEAAGEAGGVKAFVYTSSASVVSDNATDLINADERWPYVEGAQQSEYYTQTKIEAEKTVLNANRKYGNMLTTAIRPAGILGEGDVQVVNNMINVYEKRKTGFQLGDNNNLFDFTYVGNVAHAHILAARALLNTHLLTTAPLDHERVDGEAFFITNDSPVYFWDFPRAIWNIAGDTTGLNVTVIQKDWGLALASLLEWVYWAVGKKPTLTRQQVRYSCMTRYYNIGKAKERLGYRPIVSLDEGVERTTKWFLTQSAATAAKKDQ</sequence>
<dbReference type="FunFam" id="3.40.50.720:FF:000346">
    <property type="entry name" value="C-3 sterol dehydrogenase/C-4 decarboxylase"/>
    <property type="match status" value="1"/>
</dbReference>
<organism evidence="18 19">
    <name type="scientific">Xylona heveae (strain CBS 132557 / TC161)</name>
    <dbReference type="NCBI Taxonomy" id="1328760"/>
    <lineage>
        <taxon>Eukaryota</taxon>
        <taxon>Fungi</taxon>
        <taxon>Dikarya</taxon>
        <taxon>Ascomycota</taxon>
        <taxon>Pezizomycotina</taxon>
        <taxon>Xylonomycetes</taxon>
        <taxon>Xylonales</taxon>
        <taxon>Xylonaceae</taxon>
        <taxon>Xylona</taxon>
    </lineage>
</organism>
<keyword evidence="5" id="KW-0752">Steroid biosynthesis</keyword>
<evidence type="ECO:0000313" key="18">
    <source>
        <dbReference type="EMBL" id="KZF23740.1"/>
    </source>
</evidence>
<dbReference type="InterPro" id="IPR050177">
    <property type="entry name" value="Lipid_A_modif_metabolic_enz"/>
</dbReference>
<dbReference type="Pfam" id="PF01073">
    <property type="entry name" value="3Beta_HSD"/>
    <property type="match status" value="1"/>
</dbReference>
<evidence type="ECO:0000256" key="13">
    <source>
        <dbReference type="ARBA" id="ARBA00081267"/>
    </source>
</evidence>
<dbReference type="GO" id="GO:0006696">
    <property type="term" value="P:ergosterol biosynthetic process"/>
    <property type="evidence" value="ECO:0007669"/>
    <property type="project" value="UniProtKB-ARBA"/>
</dbReference>
<reference evidence="18 19" key="1">
    <citation type="journal article" date="2016" name="Fungal Biol.">
        <title>The genome of Xylona heveae provides a window into fungal endophytism.</title>
        <authorList>
            <person name="Gazis R."/>
            <person name="Kuo A."/>
            <person name="Riley R."/>
            <person name="LaButti K."/>
            <person name="Lipzen A."/>
            <person name="Lin J."/>
            <person name="Amirebrahimi M."/>
            <person name="Hesse C.N."/>
            <person name="Spatafora J.W."/>
            <person name="Henrissat B."/>
            <person name="Hainaut M."/>
            <person name="Grigoriev I.V."/>
            <person name="Hibbett D.S."/>
        </authorList>
    </citation>
    <scope>NUCLEOTIDE SEQUENCE [LARGE SCALE GENOMIC DNA]</scope>
    <source>
        <strain evidence="18 19">TC161</strain>
    </source>
</reference>
<evidence type="ECO:0000256" key="3">
    <source>
        <dbReference type="ARBA" id="ARBA00022516"/>
    </source>
</evidence>
<evidence type="ECO:0000256" key="2">
    <source>
        <dbReference type="ARBA" id="ARBA00009219"/>
    </source>
</evidence>
<keyword evidence="4" id="KW-0256">Endoplasmic reticulum</keyword>
<keyword evidence="6" id="KW-0560">Oxidoreductase</keyword>
<feature type="domain" description="3-beta hydroxysteroid dehydrogenase/isomerase" evidence="17">
    <location>
        <begin position="13"/>
        <end position="277"/>
    </location>
</feature>
<evidence type="ECO:0000256" key="11">
    <source>
        <dbReference type="ARBA" id="ARBA00067470"/>
    </source>
</evidence>
<gene>
    <name evidence="18" type="ORF">L228DRAFT_267710</name>
</gene>
<evidence type="ECO:0000256" key="9">
    <source>
        <dbReference type="ARBA" id="ARBA00023136"/>
    </source>
</evidence>
<name>A0A165HML4_XYLHT</name>
<comment type="similarity">
    <text evidence="2">Belongs to the 3-beta-HSD family.</text>
</comment>
<dbReference type="GO" id="GO:0005789">
    <property type="term" value="C:endoplasmic reticulum membrane"/>
    <property type="evidence" value="ECO:0007669"/>
    <property type="project" value="UniProtKB-SubCell"/>
</dbReference>
<keyword evidence="3" id="KW-0444">Lipid biosynthesis</keyword>
<dbReference type="OMA" id="STAHWFD"/>
<evidence type="ECO:0000256" key="8">
    <source>
        <dbReference type="ARBA" id="ARBA00023098"/>
    </source>
</evidence>
<dbReference type="InterPro" id="IPR036291">
    <property type="entry name" value="NAD(P)-bd_dom_sf"/>
</dbReference>
<dbReference type="Gene3D" id="3.40.50.720">
    <property type="entry name" value="NAD(P)-binding Rossmann-like Domain"/>
    <property type="match status" value="1"/>
</dbReference>
<dbReference type="Proteomes" id="UP000076632">
    <property type="component" value="Unassembled WGS sequence"/>
</dbReference>
<dbReference type="OrthoDB" id="10058185at2759"/>
<dbReference type="EMBL" id="KV407457">
    <property type="protein sequence ID" value="KZF23740.1"/>
    <property type="molecule type" value="Genomic_DNA"/>
</dbReference>
<evidence type="ECO:0000256" key="14">
    <source>
        <dbReference type="ARBA" id="ARBA00081397"/>
    </source>
</evidence>
<protein>
    <recommendedName>
        <fullName evidence="12">Sterol-4-alpha-carboxylate 3-dehydrogenase ERG26, decarboxylating</fullName>
    </recommendedName>
    <alternativeName>
        <fullName evidence="15 16">C-3 Sterol dehydrogenase ERG26</fullName>
    </alternativeName>
    <alternativeName>
        <fullName evidence="13 14">C-4 decarboxylase ERG26</fullName>
    </alternativeName>
    <alternativeName>
        <fullName evidence="11">Sterol-4-alpha-carboxylate 3-dehydrogenase erg26, decarboxylating</fullName>
    </alternativeName>
</protein>
<evidence type="ECO:0000256" key="6">
    <source>
        <dbReference type="ARBA" id="ARBA00023002"/>
    </source>
</evidence>
<dbReference type="PANTHER" id="PTHR43245:SF51">
    <property type="entry name" value="SHORT CHAIN DEHYDROGENASE_REDUCTASE FAMILY 42E, MEMBER 2"/>
    <property type="match status" value="1"/>
</dbReference>
<dbReference type="AlphaFoldDB" id="A0A165HML4"/>
<proteinExistence type="inferred from homology"/>
<evidence type="ECO:0000256" key="5">
    <source>
        <dbReference type="ARBA" id="ARBA00022955"/>
    </source>
</evidence>